<dbReference type="Proteomes" id="UP000549250">
    <property type="component" value="Unassembled WGS sequence"/>
</dbReference>
<dbReference type="InterPro" id="IPR024654">
    <property type="entry name" value="Calcineurin-like_PHP_lpxH"/>
</dbReference>
<keyword evidence="7" id="KW-1185">Reference proteome</keyword>
<dbReference type="RefSeq" id="WP_183166412.1">
    <property type="nucleotide sequence ID" value="NZ_JACHXI010000007.1"/>
</dbReference>
<comment type="cofactor">
    <cofactor evidence="4">
        <name>a divalent metal cation</name>
        <dbReference type="ChEBI" id="CHEBI:60240"/>
    </cofactor>
</comment>
<dbReference type="GO" id="GO:0016787">
    <property type="term" value="F:hydrolase activity"/>
    <property type="evidence" value="ECO:0007669"/>
    <property type="project" value="UniProtKB-UniRule"/>
</dbReference>
<evidence type="ECO:0000256" key="4">
    <source>
        <dbReference type="RuleBase" id="RU362039"/>
    </source>
</evidence>
<dbReference type="Pfam" id="PF12850">
    <property type="entry name" value="Metallophos_2"/>
    <property type="match status" value="1"/>
</dbReference>
<protein>
    <recommendedName>
        <fullName evidence="4">Phosphoesterase</fullName>
        <ecNumber evidence="4">3.1.4.-</ecNumber>
    </recommendedName>
</protein>
<evidence type="ECO:0000256" key="1">
    <source>
        <dbReference type="ARBA" id="ARBA00008950"/>
    </source>
</evidence>
<gene>
    <name evidence="6" type="ORF">FHR87_001869</name>
</gene>
<dbReference type="InterPro" id="IPR029052">
    <property type="entry name" value="Metallo-depent_PP-like"/>
</dbReference>
<organism evidence="6 7">
    <name type="scientific">Azomonas macrocytogenes</name>
    <name type="common">Azotobacter macrocytogenes</name>
    <dbReference type="NCBI Taxonomy" id="69962"/>
    <lineage>
        <taxon>Bacteria</taxon>
        <taxon>Pseudomonadati</taxon>
        <taxon>Pseudomonadota</taxon>
        <taxon>Gammaproteobacteria</taxon>
        <taxon>Pseudomonadales</taxon>
        <taxon>Pseudomonadaceae</taxon>
        <taxon>Azomonas</taxon>
    </lineage>
</organism>
<proteinExistence type="inferred from homology"/>
<reference evidence="6 7" key="1">
    <citation type="submission" date="2020-08" db="EMBL/GenBank/DDBJ databases">
        <title>Genomic Encyclopedia of Type Strains, Phase III (KMG-III): the genomes of soil and plant-associated and newly described type strains.</title>
        <authorList>
            <person name="Whitman W."/>
        </authorList>
    </citation>
    <scope>NUCLEOTIDE SEQUENCE [LARGE SCALE GENOMIC DNA]</scope>
    <source>
        <strain evidence="6 7">CECT 4462</strain>
    </source>
</reference>
<dbReference type="InterPro" id="IPR020935">
    <property type="entry name" value="PdiEstase_YfcE_CS"/>
</dbReference>
<keyword evidence="2 4" id="KW-0479">Metal-binding</keyword>
<comment type="similarity">
    <text evidence="1 4">Belongs to the metallophosphoesterase superfamily. YfcE family.</text>
</comment>
<keyword evidence="3" id="KW-0378">Hydrolase</keyword>
<dbReference type="PROSITE" id="PS01269">
    <property type="entry name" value="UPF0025"/>
    <property type="match status" value="1"/>
</dbReference>
<dbReference type="NCBIfam" id="TIGR00040">
    <property type="entry name" value="yfcE"/>
    <property type="match status" value="1"/>
</dbReference>
<evidence type="ECO:0000313" key="7">
    <source>
        <dbReference type="Proteomes" id="UP000549250"/>
    </source>
</evidence>
<dbReference type="EC" id="3.1.4.-" evidence="4"/>
<evidence type="ECO:0000259" key="5">
    <source>
        <dbReference type="Pfam" id="PF12850"/>
    </source>
</evidence>
<evidence type="ECO:0000256" key="3">
    <source>
        <dbReference type="ARBA" id="ARBA00022801"/>
    </source>
</evidence>
<accession>A0A839T726</accession>
<dbReference type="AlphaFoldDB" id="A0A839T726"/>
<dbReference type="EMBL" id="JACHXI010000007">
    <property type="protein sequence ID" value="MBB3103473.1"/>
    <property type="molecule type" value="Genomic_DNA"/>
</dbReference>
<name>A0A839T726_AZOMA</name>
<dbReference type="GO" id="GO:0046872">
    <property type="term" value="F:metal ion binding"/>
    <property type="evidence" value="ECO:0007669"/>
    <property type="project" value="UniProtKB-KW"/>
</dbReference>
<evidence type="ECO:0000256" key="2">
    <source>
        <dbReference type="ARBA" id="ARBA00022723"/>
    </source>
</evidence>
<dbReference type="Gene3D" id="3.60.21.10">
    <property type="match status" value="1"/>
</dbReference>
<sequence length="155" mass="16765">MPTSVIFKIGVISDTHGLLRPEAIQALRGCDRLIHAGDIGRPEILDALAAIAPLSVIRGNNDEGEWAKRIPLSLDLLIGGLRIHVLHDLNAFNPASPDVDVVIAGHSHKPTIERKDGVLYFNPGSAGPRRFKLPISMGYLHLQGKHVRGELVTLG</sequence>
<comment type="caution">
    <text evidence="6">The sequence shown here is derived from an EMBL/GenBank/DDBJ whole genome shotgun (WGS) entry which is preliminary data.</text>
</comment>
<feature type="domain" description="Calcineurin-like phosphoesterase" evidence="5">
    <location>
        <begin position="8"/>
        <end position="143"/>
    </location>
</feature>
<dbReference type="SUPFAM" id="SSF56300">
    <property type="entry name" value="Metallo-dependent phosphatases"/>
    <property type="match status" value="1"/>
</dbReference>
<evidence type="ECO:0000313" key="6">
    <source>
        <dbReference type="EMBL" id="MBB3103473.1"/>
    </source>
</evidence>
<dbReference type="InterPro" id="IPR000979">
    <property type="entry name" value="Phosphodiesterase_MJ0936/Vps29"/>
</dbReference>
<dbReference type="PANTHER" id="PTHR11124">
    <property type="entry name" value="VACUOLAR SORTING PROTEIN VPS29"/>
    <property type="match status" value="1"/>
</dbReference>